<evidence type="ECO:0000256" key="1">
    <source>
        <dbReference type="SAM" id="MobiDB-lite"/>
    </source>
</evidence>
<organism evidence="3 4">
    <name type="scientific">Platanthera zijinensis</name>
    <dbReference type="NCBI Taxonomy" id="2320716"/>
    <lineage>
        <taxon>Eukaryota</taxon>
        <taxon>Viridiplantae</taxon>
        <taxon>Streptophyta</taxon>
        <taxon>Embryophyta</taxon>
        <taxon>Tracheophyta</taxon>
        <taxon>Spermatophyta</taxon>
        <taxon>Magnoliopsida</taxon>
        <taxon>Liliopsida</taxon>
        <taxon>Asparagales</taxon>
        <taxon>Orchidaceae</taxon>
        <taxon>Orchidoideae</taxon>
        <taxon>Orchideae</taxon>
        <taxon>Orchidinae</taxon>
        <taxon>Platanthera</taxon>
    </lineage>
</organism>
<feature type="domain" description="Sacsin/Nov" evidence="2">
    <location>
        <begin position="1179"/>
        <end position="1246"/>
    </location>
</feature>
<dbReference type="PANTHER" id="PTHR32387:SF0">
    <property type="entry name" value="PROTEIN NO VEIN"/>
    <property type="match status" value="1"/>
</dbReference>
<dbReference type="NCBIfam" id="NF047352">
    <property type="entry name" value="P_loop_sacsin"/>
    <property type="match status" value="1"/>
</dbReference>
<dbReference type="GO" id="GO:0048364">
    <property type="term" value="P:root development"/>
    <property type="evidence" value="ECO:0007669"/>
    <property type="project" value="TreeGrafter"/>
</dbReference>
<evidence type="ECO:0000313" key="4">
    <source>
        <dbReference type="Proteomes" id="UP001418222"/>
    </source>
</evidence>
<dbReference type="PANTHER" id="PTHR32387">
    <property type="entry name" value="WU:FJ29H11"/>
    <property type="match status" value="1"/>
</dbReference>
<dbReference type="InterPro" id="IPR052957">
    <property type="entry name" value="Auxin_embryo_med"/>
</dbReference>
<reference evidence="3 4" key="1">
    <citation type="journal article" date="2022" name="Nat. Plants">
        <title>Genomes of leafy and leafless Platanthera orchids illuminate the evolution of mycoheterotrophy.</title>
        <authorList>
            <person name="Li M.H."/>
            <person name="Liu K.W."/>
            <person name="Li Z."/>
            <person name="Lu H.C."/>
            <person name="Ye Q.L."/>
            <person name="Zhang D."/>
            <person name="Wang J.Y."/>
            <person name="Li Y.F."/>
            <person name="Zhong Z.M."/>
            <person name="Liu X."/>
            <person name="Yu X."/>
            <person name="Liu D.K."/>
            <person name="Tu X.D."/>
            <person name="Liu B."/>
            <person name="Hao Y."/>
            <person name="Liao X.Y."/>
            <person name="Jiang Y.T."/>
            <person name="Sun W.H."/>
            <person name="Chen J."/>
            <person name="Chen Y.Q."/>
            <person name="Ai Y."/>
            <person name="Zhai J.W."/>
            <person name="Wu S.S."/>
            <person name="Zhou Z."/>
            <person name="Hsiao Y.Y."/>
            <person name="Wu W.L."/>
            <person name="Chen Y.Y."/>
            <person name="Lin Y.F."/>
            <person name="Hsu J.L."/>
            <person name="Li C.Y."/>
            <person name="Wang Z.W."/>
            <person name="Zhao X."/>
            <person name="Zhong W.Y."/>
            <person name="Ma X.K."/>
            <person name="Ma L."/>
            <person name="Huang J."/>
            <person name="Chen G.Z."/>
            <person name="Huang M.Z."/>
            <person name="Huang L."/>
            <person name="Peng D.H."/>
            <person name="Luo Y.B."/>
            <person name="Zou S.Q."/>
            <person name="Chen S.P."/>
            <person name="Lan S."/>
            <person name="Tsai W.C."/>
            <person name="Van de Peer Y."/>
            <person name="Liu Z.J."/>
        </authorList>
    </citation>
    <scope>NUCLEOTIDE SEQUENCE [LARGE SCALE GENOMIC DNA]</scope>
    <source>
        <strain evidence="3">Lor287</strain>
    </source>
</reference>
<dbReference type="Proteomes" id="UP001418222">
    <property type="component" value="Unassembled WGS sequence"/>
</dbReference>
<dbReference type="InterPro" id="IPR036890">
    <property type="entry name" value="HATPase_C_sf"/>
</dbReference>
<name>A0AAP0AVQ0_9ASPA</name>
<feature type="region of interest" description="Disordered" evidence="1">
    <location>
        <begin position="411"/>
        <end position="434"/>
    </location>
</feature>
<protein>
    <recommendedName>
        <fullName evidence="2">Sacsin/Nov domain-containing protein</fullName>
    </recommendedName>
</protein>
<gene>
    <name evidence="3" type="ORF">KSP39_PZI022584</name>
</gene>
<proteinExistence type="predicted"/>
<dbReference type="Gene3D" id="3.30.565.10">
    <property type="entry name" value="Histidine kinase-like ATPase, C-terminal domain"/>
    <property type="match status" value="1"/>
</dbReference>
<dbReference type="Pfam" id="PF25794">
    <property type="entry name" value="SACS"/>
    <property type="match status" value="1"/>
</dbReference>
<dbReference type="GO" id="GO:0005634">
    <property type="term" value="C:nucleus"/>
    <property type="evidence" value="ECO:0007669"/>
    <property type="project" value="TreeGrafter"/>
</dbReference>
<accession>A0AAP0AVQ0</accession>
<evidence type="ECO:0000259" key="2">
    <source>
        <dbReference type="Pfam" id="PF25794"/>
    </source>
</evidence>
<feature type="compositionally biased region" description="Polar residues" evidence="1">
    <location>
        <begin position="418"/>
        <end position="427"/>
    </location>
</feature>
<dbReference type="SUPFAM" id="SSF55874">
    <property type="entry name" value="ATPase domain of HSP90 chaperone/DNA topoisomerase II/histidine kinase"/>
    <property type="match status" value="1"/>
</dbReference>
<keyword evidence="4" id="KW-1185">Reference proteome</keyword>
<evidence type="ECO:0000313" key="3">
    <source>
        <dbReference type="EMBL" id="KAK8916596.1"/>
    </source>
</evidence>
<comment type="caution">
    <text evidence="3">The sequence shown here is derived from an EMBL/GenBank/DDBJ whole genome shotgun (WGS) entry which is preliminary data.</text>
</comment>
<dbReference type="InterPro" id="IPR058210">
    <property type="entry name" value="SACS/Nov_dom"/>
</dbReference>
<dbReference type="GO" id="GO:0010305">
    <property type="term" value="P:leaf vascular tissue pattern formation"/>
    <property type="evidence" value="ECO:0007669"/>
    <property type="project" value="TreeGrafter"/>
</dbReference>
<sequence>MPRPPPPSWSYGAAVPGHNPGAGGFYPPGYFHPNANQQYTGNIQHAQLLPYLSQPVFQNPRAVRQQNTLPINAGFKAAGPSHVPSATREMVERAAAKAHKDLLASGENVSAWKVSQSALVALKVDSWSSLGLQPQFVPTLQRLLLIEGKVNAFIHCFVCARKIASMHELEISICQNEGVMQFEELGLGPFLQQPLVKDYFTYSSDLNEVFKITSMDIVLSLQEFMSKFKKKISAEKFLRFLADQKSISKDKLGVRIQDLRFYVSHIQEVRKAECNVFREKMDGSWVGSDRNEVLEKKSESQPLNIASEKQILDKRFNYISSCVKTFSSECNELDGKHVYFNVSDDCDDCNESKEDGISDAYKCDGNDKTSLNNYQSLSSVKGCGQLVSSCPYPSKTEEMVRLGLKPADSYKTLPATAPTPSRTQQTAFRRKRKKESKDSKICKYFKKEEASELKVYDQTCDLTLHNGDVEKFVATWKVACGEHSVSEVLDTMLSFYVEKVHKREKIRKFASSYPFIGMLNVAIVSIKRGMLESIYDTFQALNEMEIIGTDSVGSGEMIEVMPMVEAGDPAMGTYCGSCFTVDDIINKIDNYFDNNQLTSKEIILSPENQLHALKFFYDCEVWLLAQFNVQEFSSLGHGNFFDFLENHIKILPHGMHAVLSKELFGAPSVEVCLIQHQLGVMLSQAEGNLMDKVATSSFDIVSLLKKQFPTASFSLIGVDPQKHFDELINMHKESINSSCVLFSTCLIGNRSNQNSLNHRENSSLDMEGMETKVAQYHSSRRTSKDAIECLLNAPMLEDLLSWSHWELIYGPTLGPLSNFLFKQVNYKNLLCIATVDGKFVRVDHTATVDEFLEAFVQRSSFNIALKFLSLICLYGGINNAPIALLKCYAQKAVSVIMQNCTDLVEINVNGWNFIPGNIVRSTDGIKKCNENIDGRSFSAGLCIVNDDIATVSRTVLECLKYLPSEFRSFAAEIFLAGLWSITKEAPVVILNQCSQTDERIMLHDIGISLGVTEWIADQQLFISSCAHDLSVHVSKISASGIHNITLSKITGDLVGGNSQFSSGAIRSTSKIVVESGDVDEMQAICDSSRKVISISEEQALHDATAIVESIRQEEFGLNSSSNKIEDSLLKKQHARLGRALHCLSQELYSQDSHFILELVQNADDNIYPNYVEPELVFILQESGIVVLNNELGFSTENIRALCDVGNSTKKGSCGGYIGKKGIGFKSVFRVTDAPEIHSNGFHVKFDITEGQIGFVLPTVIPPCDANIFKQYLCAEDYLVNDIAWNTCMLLPFRSESKGTGVNSIISMFSDIHPSLLLFLHRLRCIKFRNLITDRLIVMRKETLHNGIVKVSHGEEVMSWLVISKKLRSSAIRTDVDATDISMAFTLQESDCGEYQPIHRNQPVFSFLPLRNYGLKFILQGDFVLPSSREEVDGNSAWNQWLLSEFPALFLSAKQSFCDLPCFLKNPGKAVTIFMSFVPLVGEVHGFFSQLPQMIISLLRVSNCLLQDSCDLTWLLPCRVLQGWNEQVRLLLSDHLLQRHLQLVYLHKDVKLSDTLAANIGVRDYGPKVLVEVIDSVCHSTADLKSLGIDWLSAWLSAVSSSLSMNLSRHASLNGALELDIINDLRNIPFIPLADGSYGCVADAPIWLPCDIQNIGSKGEYHTEDFPCLYNKLRIVNPHLFFVATKNAYSIEAIKTDTVMQMLIKIGVQQLSAHTVITSHILVALSEKCTAEDQNLMIEYLSFIMLHLQTDCVSCHSEKPEIMAELRKLPILLTNHGFKCPSKRPIHFGREYGNPVDVVVLLDAVDIKWVEVDSLYLKHPSTLPLVSGLMKWRSFFLDLGVTDFVQVICTNKNVEDFFSEDTVSIGILNSATSYVMDWESHELVNLLSILSSKKLRTKCILLLEVLDKMWDDNYSAQTRSFIISKIDGAKKPVVSSFMKSIYKFSWVASTMDMDLHQPKSLFYGCEQVHAVLGMIGPYVVPKVNSKVLVNDFRFKTEVSIDDAVEIVQFWTKSYTPFVARCFGLWSDGLTT</sequence>
<dbReference type="GO" id="GO:0009793">
    <property type="term" value="P:embryo development ending in seed dormancy"/>
    <property type="evidence" value="ECO:0007669"/>
    <property type="project" value="TreeGrafter"/>
</dbReference>
<dbReference type="EMBL" id="JBBWWQ010000020">
    <property type="protein sequence ID" value="KAK8916596.1"/>
    <property type="molecule type" value="Genomic_DNA"/>
</dbReference>